<evidence type="ECO:0000256" key="3">
    <source>
        <dbReference type="ARBA" id="ARBA00022771"/>
    </source>
</evidence>
<comment type="subcellular location">
    <subcellularLocation>
        <location evidence="1">Nucleus</location>
    </subcellularLocation>
</comment>
<evidence type="ECO:0000256" key="6">
    <source>
        <dbReference type="SAM" id="MobiDB-lite"/>
    </source>
</evidence>
<dbReference type="GO" id="GO:0005634">
    <property type="term" value="C:nucleus"/>
    <property type="evidence" value="ECO:0007669"/>
    <property type="project" value="UniProtKB-SubCell"/>
</dbReference>
<dbReference type="EMBL" id="CAJOBG010041567">
    <property type="protein sequence ID" value="CAF4410583.1"/>
    <property type="molecule type" value="Genomic_DNA"/>
</dbReference>
<dbReference type="InterPro" id="IPR012337">
    <property type="entry name" value="RNaseH-like_sf"/>
</dbReference>
<keyword evidence="4" id="KW-0862">Zinc</keyword>
<proteinExistence type="predicted"/>
<evidence type="ECO:0000256" key="5">
    <source>
        <dbReference type="ARBA" id="ARBA00023242"/>
    </source>
</evidence>
<dbReference type="Gene3D" id="1.10.10.1070">
    <property type="entry name" value="Zinc finger, BED domain-containing"/>
    <property type="match status" value="1"/>
</dbReference>
<evidence type="ECO:0000256" key="2">
    <source>
        <dbReference type="ARBA" id="ARBA00022723"/>
    </source>
</evidence>
<comment type="caution">
    <text evidence="8">The sequence shown here is derived from an EMBL/GenBank/DDBJ whole genome shotgun (WGS) entry which is preliminary data.</text>
</comment>
<keyword evidence="5" id="KW-0539">Nucleus</keyword>
<keyword evidence="9" id="KW-1185">Reference proteome</keyword>
<dbReference type="AlphaFoldDB" id="A0A820PYN1"/>
<accession>A0A820PYN1</accession>
<dbReference type="InterPro" id="IPR008906">
    <property type="entry name" value="HATC_C_dom"/>
</dbReference>
<evidence type="ECO:0000259" key="7">
    <source>
        <dbReference type="Pfam" id="PF05699"/>
    </source>
</evidence>
<dbReference type="GO" id="GO:0008270">
    <property type="term" value="F:zinc ion binding"/>
    <property type="evidence" value="ECO:0007669"/>
    <property type="project" value="UniProtKB-KW"/>
</dbReference>
<evidence type="ECO:0000313" key="8">
    <source>
        <dbReference type="EMBL" id="CAF4410583.1"/>
    </source>
</evidence>
<gene>
    <name evidence="8" type="ORF">OVN521_LOCUS35442</name>
</gene>
<feature type="compositionally biased region" description="Basic and acidic residues" evidence="6">
    <location>
        <begin position="375"/>
        <end position="384"/>
    </location>
</feature>
<evidence type="ECO:0000256" key="1">
    <source>
        <dbReference type="ARBA" id="ARBA00004123"/>
    </source>
</evidence>
<dbReference type="PANTHER" id="PTHR46481">
    <property type="entry name" value="ZINC FINGER BED DOMAIN-CONTAINING PROTEIN 4"/>
    <property type="match status" value="1"/>
</dbReference>
<keyword evidence="3" id="KW-0863">Zinc-finger</keyword>
<name>A0A820PYN1_9BILA</name>
<dbReference type="PANTHER" id="PTHR46481:SF10">
    <property type="entry name" value="ZINC FINGER BED DOMAIN-CONTAINING PROTEIN 39"/>
    <property type="match status" value="1"/>
</dbReference>
<dbReference type="Pfam" id="PF05699">
    <property type="entry name" value="Dimer_Tnp_hAT"/>
    <property type="match status" value="1"/>
</dbReference>
<dbReference type="Proteomes" id="UP000663866">
    <property type="component" value="Unassembled WGS sequence"/>
</dbReference>
<dbReference type="SUPFAM" id="SSF53098">
    <property type="entry name" value="Ribonuclease H-like"/>
    <property type="match status" value="1"/>
</dbReference>
<feature type="region of interest" description="Disordered" evidence="6">
    <location>
        <begin position="374"/>
        <end position="400"/>
    </location>
</feature>
<dbReference type="InterPro" id="IPR052035">
    <property type="entry name" value="ZnF_BED_domain_contain"/>
</dbReference>
<feature type="non-terminal residue" evidence="8">
    <location>
        <position position="1"/>
    </location>
</feature>
<keyword evidence="2" id="KW-0479">Metal-binding</keyword>
<evidence type="ECO:0000256" key="4">
    <source>
        <dbReference type="ARBA" id="ARBA00022833"/>
    </source>
</evidence>
<evidence type="ECO:0000313" key="9">
    <source>
        <dbReference type="Proteomes" id="UP000663866"/>
    </source>
</evidence>
<protein>
    <recommendedName>
        <fullName evidence="7">HAT C-terminal dimerisation domain-containing protein</fullName>
    </recommendedName>
</protein>
<feature type="region of interest" description="Disordered" evidence="6">
    <location>
        <begin position="169"/>
        <end position="190"/>
    </location>
</feature>
<reference evidence="8" key="1">
    <citation type="submission" date="2021-02" db="EMBL/GenBank/DDBJ databases">
        <authorList>
            <person name="Nowell W R."/>
        </authorList>
    </citation>
    <scope>NUCLEOTIDE SEQUENCE</scope>
</reference>
<sequence>LLKSKPKAAITLSTTNSTKMKDELTKWICKSVRPFNIVSDTGLRDVLQTVGTRTAAENNCLCLCPDLWSDKFRKVNYLDLTTVFADKDYELMLIDLSCSEYQEPDKTGDSVLQTIRRQGSNILKALKGQPLILCFAHRINNVLKRCFYETAQRRRNILASITPTKQAKRSTVSVESTSDESSSEDEVKTSSPLKYVECNTSLSDLPTKASELLDIITTSKQLVKYVKQVRSVLSRSTNTKPSIKLHKINSDGLKDLIRPLSVFKDVSTLVQTGTRPSLHMAYIGGNKLEYHLNGSDADENGDSVPMDNRHEGTSFFRKLLLQLLRIMFVFDEKHLAATILHPSYRKLTFATAYSKSIVHSYIRSEIAQILGLNSEQDKASSEPARKKHKSMEDQFQDPDDSNGIDVPDIFGSTTLKNDELDRYLNMPIDDVHKISNPLPFWELNEKNFPCLSLIAPRPLCIPVTSASVKRSFSAAGLVITERQSSLDPQTINDILFCAVVY</sequence>
<dbReference type="GO" id="GO:0046983">
    <property type="term" value="F:protein dimerization activity"/>
    <property type="evidence" value="ECO:0007669"/>
    <property type="project" value="InterPro"/>
</dbReference>
<feature type="domain" description="HAT C-terminal dimerisation" evidence="7">
    <location>
        <begin position="419"/>
        <end position="496"/>
    </location>
</feature>
<dbReference type="SUPFAM" id="SSF140996">
    <property type="entry name" value="Hermes dimerisation domain"/>
    <property type="match status" value="1"/>
</dbReference>
<organism evidence="8 9">
    <name type="scientific">Rotaria magnacalcarata</name>
    <dbReference type="NCBI Taxonomy" id="392030"/>
    <lineage>
        <taxon>Eukaryota</taxon>
        <taxon>Metazoa</taxon>
        <taxon>Spiralia</taxon>
        <taxon>Gnathifera</taxon>
        <taxon>Rotifera</taxon>
        <taxon>Eurotatoria</taxon>
        <taxon>Bdelloidea</taxon>
        <taxon>Philodinida</taxon>
        <taxon>Philodinidae</taxon>
        <taxon>Rotaria</taxon>
    </lineage>
</organism>